<dbReference type="EC" id="2.1.2.10" evidence="2"/>
<keyword evidence="4 9" id="KW-0808">Transferase</keyword>
<dbReference type="SUPFAM" id="SSF101790">
    <property type="entry name" value="Aminomethyltransferase beta-barrel domain"/>
    <property type="match status" value="1"/>
</dbReference>
<organism evidence="9 10">
    <name type="scientific">Methylomonas subterranea</name>
    <dbReference type="NCBI Taxonomy" id="2952225"/>
    <lineage>
        <taxon>Bacteria</taxon>
        <taxon>Pseudomonadati</taxon>
        <taxon>Pseudomonadota</taxon>
        <taxon>Gammaproteobacteria</taxon>
        <taxon>Methylococcales</taxon>
        <taxon>Methylococcaceae</taxon>
        <taxon>Methylomonas</taxon>
    </lineage>
</organism>
<dbReference type="InterPro" id="IPR027266">
    <property type="entry name" value="TrmE/GcvT-like"/>
</dbReference>
<keyword evidence="10" id="KW-1185">Reference proteome</keyword>
<dbReference type="RefSeq" id="WP_256603174.1">
    <property type="nucleotide sequence ID" value="NZ_JANIBJ010000026.1"/>
</dbReference>
<dbReference type="Pfam" id="PF08669">
    <property type="entry name" value="GCV_T_C"/>
    <property type="match status" value="1"/>
</dbReference>
<dbReference type="Gene3D" id="3.30.70.1400">
    <property type="entry name" value="Aminomethyltransferase beta-barrel domains"/>
    <property type="match status" value="1"/>
</dbReference>
<protein>
    <recommendedName>
        <fullName evidence="2">aminomethyltransferase</fullName>
        <ecNumber evidence="2">2.1.2.10</ecNumber>
    </recommendedName>
    <alternativeName>
        <fullName evidence="5">Glycine cleavage system T protein</fullName>
    </alternativeName>
</protein>
<dbReference type="SUPFAM" id="SSF103025">
    <property type="entry name" value="Folate-binding domain"/>
    <property type="match status" value="1"/>
</dbReference>
<dbReference type="NCBIfam" id="NF001567">
    <property type="entry name" value="PRK00389.1"/>
    <property type="match status" value="1"/>
</dbReference>
<name>A0ABT1TIE2_9GAMM</name>
<comment type="catalytic activity">
    <reaction evidence="6">
        <text>N(6)-[(R)-S(8)-aminomethyldihydrolipoyl]-L-lysyl-[protein] + (6S)-5,6,7,8-tetrahydrofolate = N(6)-[(R)-dihydrolipoyl]-L-lysyl-[protein] + (6R)-5,10-methylene-5,6,7,8-tetrahydrofolate + NH4(+)</text>
        <dbReference type="Rhea" id="RHEA:16945"/>
        <dbReference type="Rhea" id="RHEA-COMP:10475"/>
        <dbReference type="Rhea" id="RHEA-COMP:10492"/>
        <dbReference type="ChEBI" id="CHEBI:15636"/>
        <dbReference type="ChEBI" id="CHEBI:28938"/>
        <dbReference type="ChEBI" id="CHEBI:57453"/>
        <dbReference type="ChEBI" id="CHEBI:83100"/>
        <dbReference type="ChEBI" id="CHEBI:83143"/>
        <dbReference type="EC" id="2.1.2.10"/>
    </reaction>
</comment>
<evidence type="ECO:0000256" key="1">
    <source>
        <dbReference type="ARBA" id="ARBA00008609"/>
    </source>
</evidence>
<dbReference type="Proteomes" id="UP001524499">
    <property type="component" value="Unassembled WGS sequence"/>
</dbReference>
<feature type="domain" description="Aminomethyltransferase C-terminal" evidence="8">
    <location>
        <begin position="279"/>
        <end position="356"/>
    </location>
</feature>
<evidence type="ECO:0000256" key="4">
    <source>
        <dbReference type="ARBA" id="ARBA00022679"/>
    </source>
</evidence>
<comment type="similarity">
    <text evidence="1">Belongs to the GcvT family.</text>
</comment>
<dbReference type="InterPro" id="IPR006222">
    <property type="entry name" value="GCVT_N"/>
</dbReference>
<dbReference type="InterPro" id="IPR006223">
    <property type="entry name" value="GcvT"/>
</dbReference>
<comment type="caution">
    <text evidence="9">The sequence shown here is derived from an EMBL/GenBank/DDBJ whole genome shotgun (WGS) entry which is preliminary data.</text>
</comment>
<proteinExistence type="inferred from homology"/>
<evidence type="ECO:0000259" key="7">
    <source>
        <dbReference type="Pfam" id="PF01571"/>
    </source>
</evidence>
<dbReference type="PANTHER" id="PTHR43757:SF2">
    <property type="entry name" value="AMINOMETHYLTRANSFERASE, MITOCHONDRIAL"/>
    <property type="match status" value="1"/>
</dbReference>
<feature type="domain" description="GCVT N-terminal" evidence="7">
    <location>
        <begin position="9"/>
        <end position="257"/>
    </location>
</feature>
<dbReference type="EMBL" id="JANIBJ010000026">
    <property type="protein sequence ID" value="MCQ8105250.1"/>
    <property type="molecule type" value="Genomic_DNA"/>
</dbReference>
<evidence type="ECO:0000256" key="3">
    <source>
        <dbReference type="ARBA" id="ARBA00022576"/>
    </source>
</evidence>
<dbReference type="Pfam" id="PF01571">
    <property type="entry name" value="GCV_T"/>
    <property type="match status" value="1"/>
</dbReference>
<gene>
    <name evidence="9" type="primary">gcvT</name>
    <name evidence="9" type="ORF">NP590_14135</name>
</gene>
<evidence type="ECO:0000313" key="9">
    <source>
        <dbReference type="EMBL" id="MCQ8105250.1"/>
    </source>
</evidence>
<dbReference type="PIRSF" id="PIRSF006487">
    <property type="entry name" value="GcvT"/>
    <property type="match status" value="1"/>
</dbReference>
<reference evidence="9 10" key="1">
    <citation type="submission" date="2022-07" db="EMBL/GenBank/DDBJ databases">
        <title>Methylomonas rivi sp. nov., Methylomonas rosea sp. nov., Methylomonas aureus sp. nov. and Methylomonas subterranea sp. nov., four novel methanotrophs isolated from a freshwater creek and the deep terrestrial subsurface.</title>
        <authorList>
            <person name="Abin C."/>
            <person name="Sankaranarayanan K."/>
            <person name="Garner C."/>
            <person name="Sindelar R."/>
            <person name="Kotary K."/>
            <person name="Garner R."/>
            <person name="Barclay S."/>
            <person name="Lawson P."/>
            <person name="Krumholz L."/>
        </authorList>
    </citation>
    <scope>NUCLEOTIDE SEQUENCE [LARGE SCALE GENOMIC DNA]</scope>
    <source>
        <strain evidence="9 10">SURF-2</strain>
    </source>
</reference>
<sequence>MSDLKQTPLFELHRELGAKMTAFAGYAMPLQYAGGIIREHLHCRSRAGLFDISHMGQCRILGVGAAQALESLTPGGIVDLAQGAQKYTVLTHPDGGVVDDIMVIRVEQGLNLIVNAACKDKDFAYLKRQLPDDCVLQTCPELALLALQGPMAAEVMRRFSADAAGLRFMQTCRTHIDGVECWIGRGGYTGEDGFEISVRNENVEAVARLLLAETAVEPIGLGARDSLRLEAGLCLYGHELSENISPLRAGLKWLFKKGHTDFPGAEKILAELAPGLPMQRVGLLVEGRIPVRDGSTISDAAGRPVGTVTSGGYAPSLRRPVAMALIQSAHAAVGTPLLASARDRQIAVTVCRLPFVPHQYHR</sequence>
<keyword evidence="3" id="KW-0032">Aminotransferase</keyword>
<dbReference type="InterPro" id="IPR028896">
    <property type="entry name" value="GcvT/YgfZ/DmdA"/>
</dbReference>
<evidence type="ECO:0000256" key="6">
    <source>
        <dbReference type="ARBA" id="ARBA00047665"/>
    </source>
</evidence>
<evidence type="ECO:0000256" key="2">
    <source>
        <dbReference type="ARBA" id="ARBA00012616"/>
    </source>
</evidence>
<dbReference type="NCBIfam" id="TIGR00528">
    <property type="entry name" value="gcvT"/>
    <property type="match status" value="1"/>
</dbReference>
<evidence type="ECO:0000313" key="10">
    <source>
        <dbReference type="Proteomes" id="UP001524499"/>
    </source>
</evidence>
<dbReference type="PANTHER" id="PTHR43757">
    <property type="entry name" value="AMINOMETHYLTRANSFERASE"/>
    <property type="match status" value="1"/>
</dbReference>
<dbReference type="Gene3D" id="4.10.1250.10">
    <property type="entry name" value="Aminomethyltransferase fragment"/>
    <property type="match status" value="1"/>
</dbReference>
<dbReference type="Gene3D" id="3.30.1360.120">
    <property type="entry name" value="Probable tRNA modification gtpase trme, domain 1"/>
    <property type="match status" value="1"/>
</dbReference>
<dbReference type="NCBIfam" id="NF010093">
    <property type="entry name" value="PRK13579.1"/>
    <property type="match status" value="1"/>
</dbReference>
<accession>A0ABT1TIE2</accession>
<evidence type="ECO:0000259" key="8">
    <source>
        <dbReference type="Pfam" id="PF08669"/>
    </source>
</evidence>
<dbReference type="Gene3D" id="2.40.30.110">
    <property type="entry name" value="Aminomethyltransferase beta-barrel domains"/>
    <property type="match status" value="1"/>
</dbReference>
<dbReference type="GO" id="GO:0004047">
    <property type="term" value="F:aminomethyltransferase activity"/>
    <property type="evidence" value="ECO:0007669"/>
    <property type="project" value="UniProtKB-EC"/>
</dbReference>
<evidence type="ECO:0000256" key="5">
    <source>
        <dbReference type="ARBA" id="ARBA00031395"/>
    </source>
</evidence>
<dbReference type="InterPro" id="IPR013977">
    <property type="entry name" value="GcvT_C"/>
</dbReference>
<dbReference type="InterPro" id="IPR029043">
    <property type="entry name" value="GcvT/YgfZ_C"/>
</dbReference>